<feature type="signal peptide" evidence="1">
    <location>
        <begin position="1"/>
        <end position="18"/>
    </location>
</feature>
<sequence length="87" mass="9494">MISRTLLVALALGTSVQAHVPRARINEYRWCGGSIKGNGGCEANGQLTYCCSRTQSKYFSNKKFVTVISSDKHGQVTCGDHGQYYCA</sequence>
<organism evidence="2 3">
    <name type="scientific">Claviceps africana</name>
    <dbReference type="NCBI Taxonomy" id="83212"/>
    <lineage>
        <taxon>Eukaryota</taxon>
        <taxon>Fungi</taxon>
        <taxon>Dikarya</taxon>
        <taxon>Ascomycota</taxon>
        <taxon>Pezizomycotina</taxon>
        <taxon>Sordariomycetes</taxon>
        <taxon>Hypocreomycetidae</taxon>
        <taxon>Hypocreales</taxon>
        <taxon>Clavicipitaceae</taxon>
        <taxon>Claviceps</taxon>
    </lineage>
</organism>
<evidence type="ECO:0000313" key="3">
    <source>
        <dbReference type="Proteomes" id="UP000811619"/>
    </source>
</evidence>
<comment type="caution">
    <text evidence="2">The sequence shown here is derived from an EMBL/GenBank/DDBJ whole genome shotgun (WGS) entry which is preliminary data.</text>
</comment>
<dbReference type="OrthoDB" id="4960317at2759"/>
<dbReference type="AlphaFoldDB" id="A0A8K0J9Q5"/>
<dbReference type="Proteomes" id="UP000811619">
    <property type="component" value="Unassembled WGS sequence"/>
</dbReference>
<gene>
    <name evidence="2" type="ORF">E4U42_001605</name>
</gene>
<keyword evidence="1" id="KW-0732">Signal</keyword>
<dbReference type="EMBL" id="SRPY01000149">
    <property type="protein sequence ID" value="KAG5927898.1"/>
    <property type="molecule type" value="Genomic_DNA"/>
</dbReference>
<name>A0A8K0J9Q5_9HYPO</name>
<feature type="chain" id="PRO_5035426904" evidence="1">
    <location>
        <begin position="19"/>
        <end position="87"/>
    </location>
</feature>
<evidence type="ECO:0000256" key="1">
    <source>
        <dbReference type="SAM" id="SignalP"/>
    </source>
</evidence>
<reference evidence="2" key="1">
    <citation type="journal article" date="2020" name="bioRxiv">
        <title>Whole genome comparisons of ergot fungi reveals the divergence and evolution of species within the genus Claviceps are the result of varying mechanisms driving genome evolution and host range expansion.</title>
        <authorList>
            <person name="Wyka S.A."/>
            <person name="Mondo S.J."/>
            <person name="Liu M."/>
            <person name="Dettman J."/>
            <person name="Nalam V."/>
            <person name="Broders K.D."/>
        </authorList>
    </citation>
    <scope>NUCLEOTIDE SEQUENCE</scope>
    <source>
        <strain evidence="2">CCC 489</strain>
    </source>
</reference>
<accession>A0A8K0J9Q5</accession>
<evidence type="ECO:0000313" key="2">
    <source>
        <dbReference type="EMBL" id="KAG5927898.1"/>
    </source>
</evidence>
<keyword evidence="3" id="KW-1185">Reference proteome</keyword>
<proteinExistence type="predicted"/>
<protein>
    <submittedName>
        <fullName evidence="2">Uncharacterized protein</fullName>
    </submittedName>
</protein>